<name>A0A1I7D8X0_9BURK</name>
<dbReference type="EMBL" id="FPBH01000009">
    <property type="protein sequence ID" value="SFU08096.1"/>
    <property type="molecule type" value="Genomic_DNA"/>
</dbReference>
<gene>
    <name evidence="1" type="ORF">SAMN05192563_100932</name>
</gene>
<dbReference type="Pfam" id="PF11136">
    <property type="entry name" value="DUF2889"/>
    <property type="match status" value="1"/>
</dbReference>
<evidence type="ECO:0000313" key="2">
    <source>
        <dbReference type="Proteomes" id="UP000198844"/>
    </source>
</evidence>
<dbReference type="InterPro" id="IPR021312">
    <property type="entry name" value="DUF2889"/>
</dbReference>
<organism evidence="1 2">
    <name type="scientific">Paraburkholderia aspalathi</name>
    <dbReference type="NCBI Taxonomy" id="1324617"/>
    <lineage>
        <taxon>Bacteria</taxon>
        <taxon>Pseudomonadati</taxon>
        <taxon>Pseudomonadota</taxon>
        <taxon>Betaproteobacteria</taxon>
        <taxon>Burkholderiales</taxon>
        <taxon>Burkholderiaceae</taxon>
        <taxon>Paraburkholderia</taxon>
    </lineage>
</organism>
<evidence type="ECO:0008006" key="3">
    <source>
        <dbReference type="Google" id="ProtNLM"/>
    </source>
</evidence>
<proteinExistence type="predicted"/>
<dbReference type="Proteomes" id="UP000198844">
    <property type="component" value="Unassembled WGS sequence"/>
</dbReference>
<dbReference type="OrthoDB" id="7058534at2"/>
<sequence>MFRRRIVISSHIGTSQRVTRAALEDDFHHFRVEVASAHGQATRIDAASPRRPYTLCAQAAGQLQALVGMTLTQTAHEVTRVADASEQCTHLFELAGLAIAAAARGTVRRQYDVEVPTRVEDRTHPVLARDGVPMLEWNVVGTVIQGPPPYAGIDLYHGMARWALTTLPGEEAEAALVLRRATGIAKGRGMNLDAQVHARPNGNCFAQQPVRAEQAIRIVGSTLDFATRPAALCADDLAWLAFAE</sequence>
<protein>
    <recommendedName>
        <fullName evidence="3">DUF2889 domain-containing protein</fullName>
    </recommendedName>
</protein>
<reference evidence="1 2" key="1">
    <citation type="submission" date="2016-10" db="EMBL/GenBank/DDBJ databases">
        <authorList>
            <person name="de Groot N.N."/>
        </authorList>
    </citation>
    <scope>NUCLEOTIDE SEQUENCE [LARGE SCALE GENOMIC DNA]</scope>
    <source>
        <strain evidence="1 2">LMG 27731</strain>
    </source>
</reference>
<dbReference type="AlphaFoldDB" id="A0A1I7D8X0"/>
<accession>A0A1I7D8X0</accession>
<dbReference type="RefSeq" id="WP_093635175.1">
    <property type="nucleotide sequence ID" value="NZ_FPBH01000009.1"/>
</dbReference>
<evidence type="ECO:0000313" key="1">
    <source>
        <dbReference type="EMBL" id="SFU08096.1"/>
    </source>
</evidence>